<dbReference type="SUPFAM" id="SSF103473">
    <property type="entry name" value="MFS general substrate transporter"/>
    <property type="match status" value="2"/>
</dbReference>
<dbReference type="GO" id="GO:0015347">
    <property type="term" value="F:sodium-independent organic anion transmembrane transporter activity"/>
    <property type="evidence" value="ECO:0007669"/>
    <property type="project" value="TreeGrafter"/>
</dbReference>
<feature type="transmembrane region" description="Helical" evidence="9">
    <location>
        <begin position="384"/>
        <end position="405"/>
    </location>
</feature>
<evidence type="ECO:0000256" key="3">
    <source>
        <dbReference type="ARBA" id="ARBA00022475"/>
    </source>
</evidence>
<dbReference type="NCBIfam" id="TIGR00805">
    <property type="entry name" value="oat"/>
    <property type="match status" value="1"/>
</dbReference>
<evidence type="ECO:0000256" key="8">
    <source>
        <dbReference type="SAM" id="MobiDB-lite"/>
    </source>
</evidence>
<evidence type="ECO:0000256" key="6">
    <source>
        <dbReference type="ARBA" id="ARBA00023136"/>
    </source>
</evidence>
<evidence type="ECO:0000256" key="2">
    <source>
        <dbReference type="ARBA" id="ARBA00009657"/>
    </source>
</evidence>
<keyword evidence="4 9" id="KW-0812">Transmembrane</keyword>
<evidence type="ECO:0000256" key="1">
    <source>
        <dbReference type="ARBA" id="ARBA00004651"/>
    </source>
</evidence>
<feature type="region of interest" description="Disordered" evidence="8">
    <location>
        <begin position="112"/>
        <end position="136"/>
    </location>
</feature>
<feature type="transmembrane region" description="Helical" evidence="9">
    <location>
        <begin position="42"/>
        <end position="60"/>
    </location>
</feature>
<organism evidence="11">
    <name type="scientific">Notodromas monacha</name>
    <dbReference type="NCBI Taxonomy" id="399045"/>
    <lineage>
        <taxon>Eukaryota</taxon>
        <taxon>Metazoa</taxon>
        <taxon>Ecdysozoa</taxon>
        <taxon>Arthropoda</taxon>
        <taxon>Crustacea</taxon>
        <taxon>Oligostraca</taxon>
        <taxon>Ostracoda</taxon>
        <taxon>Podocopa</taxon>
        <taxon>Podocopida</taxon>
        <taxon>Cypridocopina</taxon>
        <taxon>Cypridoidea</taxon>
        <taxon>Cyprididae</taxon>
        <taxon>Notodromas</taxon>
    </lineage>
</organism>
<evidence type="ECO:0000313" key="12">
    <source>
        <dbReference type="Proteomes" id="UP000678499"/>
    </source>
</evidence>
<keyword evidence="12" id="KW-1185">Reference proteome</keyword>
<dbReference type="Gene3D" id="1.20.1250.20">
    <property type="entry name" value="MFS general substrate transporter like domains"/>
    <property type="match status" value="2"/>
</dbReference>
<keyword evidence="6 9" id="KW-0472">Membrane</keyword>
<evidence type="ECO:0000256" key="7">
    <source>
        <dbReference type="ARBA" id="ARBA00023157"/>
    </source>
</evidence>
<feature type="transmembrane region" description="Helical" evidence="9">
    <location>
        <begin position="706"/>
        <end position="727"/>
    </location>
</feature>
<feature type="domain" description="Kazal-like" evidence="10">
    <location>
        <begin position="968"/>
        <end position="1019"/>
    </location>
</feature>
<feature type="transmembrane region" description="Helical" evidence="9">
    <location>
        <begin position="80"/>
        <end position="101"/>
    </location>
</feature>
<feature type="compositionally biased region" description="Basic and acidic residues" evidence="8">
    <location>
        <begin position="115"/>
        <end position="125"/>
    </location>
</feature>
<dbReference type="CDD" id="cd17336">
    <property type="entry name" value="MFS_SLCO_OATP"/>
    <property type="match status" value="1"/>
</dbReference>
<evidence type="ECO:0000313" key="11">
    <source>
        <dbReference type="EMBL" id="CAD7283852.1"/>
    </source>
</evidence>
<proteinExistence type="inferred from homology"/>
<evidence type="ECO:0000256" key="9">
    <source>
        <dbReference type="SAM" id="Phobius"/>
    </source>
</evidence>
<feature type="transmembrane region" description="Helical" evidence="9">
    <location>
        <begin position="1068"/>
        <end position="1092"/>
    </location>
</feature>
<dbReference type="PANTHER" id="PTHR11388:SF76">
    <property type="entry name" value="SOLUTE CARRIER ORGANIC ANION TRANSPORTER FAMILY MEMBER"/>
    <property type="match status" value="1"/>
</dbReference>
<feature type="region of interest" description="Disordered" evidence="8">
    <location>
        <begin position="1192"/>
        <end position="1214"/>
    </location>
</feature>
<feature type="transmembrane region" description="Helical" evidence="9">
    <location>
        <begin position="604"/>
        <end position="627"/>
    </location>
</feature>
<dbReference type="InterPro" id="IPR004156">
    <property type="entry name" value="OATP"/>
</dbReference>
<protein>
    <recommendedName>
        <fullName evidence="10">Kazal-like domain-containing protein</fullName>
    </recommendedName>
</protein>
<evidence type="ECO:0000256" key="4">
    <source>
        <dbReference type="ARBA" id="ARBA00022692"/>
    </source>
</evidence>
<comment type="similarity">
    <text evidence="2">Belongs to the organo anion transporter (TC 2.A.60) family.</text>
</comment>
<keyword evidence="7" id="KW-1015">Disulfide bond</keyword>
<accession>A0A7R9C0N2</accession>
<dbReference type="OrthoDB" id="5062115at2759"/>
<dbReference type="EMBL" id="OA888326">
    <property type="protein sequence ID" value="CAD7283852.1"/>
    <property type="molecule type" value="Genomic_DNA"/>
</dbReference>
<feature type="transmembrane region" description="Helical" evidence="9">
    <location>
        <begin position="1104"/>
        <end position="1129"/>
    </location>
</feature>
<dbReference type="InterPro" id="IPR002350">
    <property type="entry name" value="Kazal_dom"/>
</dbReference>
<feature type="transmembrane region" description="Helical" evidence="9">
    <location>
        <begin position="184"/>
        <end position="201"/>
    </location>
</feature>
<name>A0A7R9C0N2_9CRUS</name>
<feature type="transmembrane region" description="Helical" evidence="9">
    <location>
        <begin position="213"/>
        <end position="240"/>
    </location>
</feature>
<feature type="transmembrane region" description="Helical" evidence="9">
    <location>
        <begin position="1158"/>
        <end position="1179"/>
    </location>
</feature>
<comment type="subcellular location">
    <subcellularLocation>
        <location evidence="1">Cell membrane</location>
        <topology evidence="1">Multi-pass membrane protein</topology>
    </subcellularLocation>
</comment>
<feature type="transmembrane region" description="Helical" evidence="9">
    <location>
        <begin position="859"/>
        <end position="878"/>
    </location>
</feature>
<feature type="transmembrane region" description="Helical" evidence="9">
    <location>
        <begin position="898"/>
        <end position="922"/>
    </location>
</feature>
<dbReference type="Pfam" id="PF03137">
    <property type="entry name" value="OATP"/>
    <property type="match status" value="3"/>
</dbReference>
<feature type="transmembrane region" description="Helical" evidence="9">
    <location>
        <begin position="568"/>
        <end position="592"/>
    </location>
</feature>
<feature type="transmembrane region" description="Helical" evidence="9">
    <location>
        <begin position="929"/>
        <end position="947"/>
    </location>
</feature>
<keyword evidence="5 9" id="KW-1133">Transmembrane helix</keyword>
<dbReference type="PROSITE" id="PS51465">
    <property type="entry name" value="KAZAL_2"/>
    <property type="match status" value="1"/>
</dbReference>
<evidence type="ECO:0000256" key="5">
    <source>
        <dbReference type="ARBA" id="ARBA00022989"/>
    </source>
</evidence>
<dbReference type="PANTHER" id="PTHR11388">
    <property type="entry name" value="ORGANIC ANION TRANSPORTER"/>
    <property type="match status" value="1"/>
</dbReference>
<dbReference type="EMBL" id="CAJPEX010006289">
    <property type="protein sequence ID" value="CAG0924004.1"/>
    <property type="molecule type" value="Genomic_DNA"/>
</dbReference>
<dbReference type="InterPro" id="IPR036259">
    <property type="entry name" value="MFS_trans_sf"/>
</dbReference>
<evidence type="ECO:0000259" key="10">
    <source>
        <dbReference type="PROSITE" id="PS51465"/>
    </source>
</evidence>
<dbReference type="AlphaFoldDB" id="A0A7R9C0N2"/>
<keyword evidence="3" id="KW-1003">Cell membrane</keyword>
<dbReference type="GO" id="GO:0016323">
    <property type="term" value="C:basolateral plasma membrane"/>
    <property type="evidence" value="ECO:0007669"/>
    <property type="project" value="TreeGrafter"/>
</dbReference>
<feature type="transmembrane region" description="Helical" evidence="9">
    <location>
        <begin position="639"/>
        <end position="657"/>
    </location>
</feature>
<reference evidence="11" key="1">
    <citation type="submission" date="2020-11" db="EMBL/GenBank/DDBJ databases">
        <authorList>
            <person name="Tran Van P."/>
        </authorList>
    </citation>
    <scope>NUCLEOTIDE SEQUENCE</scope>
</reference>
<sequence>MAFFVCGLGISVVQPLGLSYYDDNVKSTHAPLYHGTLSAARVLGPFFGYGLGALCLRLYVNPWDPPPGVTLEDPRWLGAWWLGYLILGSLMIVIGGCLFIFPRKLPTRPSKKIKVPVEEPEKPEPVKNGGNSTLENKGKPHFESEAAEEDILSGALDPGPTELPALKGEKYSCGTEKTCDQPGVAGVLVMVIGMVGAGFFIKKFRPSARTVTGYHILVTAFNIVGMFGAIGIGCSGLNLFGTTDSTSGQMQMHAPCNAHCSCSTAEYNVVCMEPTNVHFYNPCFGGCTGQQVIRKLSPDGSFVNKTVYTGCTCGQASMNFSTSLPINATSDLTAVVQGYCSSATCSNFASYLVLIGIIKTVTSTSRVGGLMITIRSVEKRDKSLAVGFSLVMFAILAFIPTPILYGAIIDSTCLIWRETKCGTKGNCAFYDANKFRVALHATPAVKPFRPVAHQQLLCAFLQSFLYPGDLYTDIVTSGKMELTDHLSRSISSPAKLYKTQTSQKNSVIIRKYSQVDQPPHHLLEQKFQGEFVQHEGESIHHPDHKDEDTLCGLGNWRPKVLQKFASPWSFMAAYCLTIMLQGMFFTYFLAVITTIEKQFDMKSSITGVVMAGNEISEIVFAIFITYFGGKGHRPHWVSWGIWCTIIACLIMASPQLFETEQESPLYRLPNTTSCRATSPLKMCLAQTNSALPPVCHSEGHGSIRGMFMMFASFFVSGLGVSVIQPLGLSYYDDNVPPAQAPLFHAVLSAARVLGPFSGYMLGSVCLRFYVFPGGNPGGIRLEDPRWVGAWWLGFVLIGASLVLPACLIFLFPKKIPKANNAYHFNVEMAKKEIAKLHAGNILVRRKIPSVMKRVLTNKLFMFHLIALNFQLLANVGFFTFSPKYLESQFRVSAATSNLAIGVAGVLVMAVGMLVMGIIIRIFRPRPRVLTGYHVLVTAFCICGLYAASTIGCTGLKHYGAQHPTTNILNMTSGCNSNCKCSTKDHNVVCIESTGVHFYSPCFAGCTDSKNVTKPGPDGTYLNRTVYTGCSCGMDALEDYKINLEPVFDLESLTVASNGFCDEAKCANFINYLMLLALIKVVASTARVGNLMITVRAVERRDKSIAVGMTLVFFSLCGFIPTPIIFGALIDSTCLVWSTNDCGEEGNCTYYDSEKFRKYLHMASASFMCVSLVCDLMVWMNSEHLDLYEKPSGIDSDSNSSDDTVAEEETSKNRY</sequence>
<dbReference type="Proteomes" id="UP000678499">
    <property type="component" value="Unassembled WGS sequence"/>
</dbReference>
<gene>
    <name evidence="11" type="ORF">NMOB1V02_LOCUS11462</name>
</gene>
<feature type="transmembrane region" description="Helical" evidence="9">
    <location>
        <begin position="789"/>
        <end position="811"/>
    </location>
</feature>
<dbReference type="GO" id="GO:0043252">
    <property type="term" value="P:sodium-independent organic anion transport"/>
    <property type="evidence" value="ECO:0007669"/>
    <property type="project" value="TreeGrafter"/>
</dbReference>